<dbReference type="Proteomes" id="UP001156706">
    <property type="component" value="Unassembled WGS sequence"/>
</dbReference>
<feature type="coiled-coil region" evidence="1">
    <location>
        <begin position="123"/>
        <end position="186"/>
    </location>
</feature>
<name>A0ABQ5YCT3_9NEIS</name>
<evidence type="ECO:0008006" key="4">
    <source>
        <dbReference type="Google" id="ProtNLM"/>
    </source>
</evidence>
<comment type="caution">
    <text evidence="2">The sequence shown here is derived from an EMBL/GenBank/DDBJ whole genome shotgun (WGS) entry which is preliminary data.</text>
</comment>
<dbReference type="RefSeq" id="WP_284194568.1">
    <property type="nucleotide sequence ID" value="NZ_BSOG01000001.1"/>
</dbReference>
<keyword evidence="3" id="KW-1185">Reference proteome</keyword>
<gene>
    <name evidence="2" type="ORF">GCM10007907_01980</name>
</gene>
<accession>A0ABQ5YCT3</accession>
<reference evidence="3" key="1">
    <citation type="journal article" date="2019" name="Int. J. Syst. Evol. Microbiol.">
        <title>The Global Catalogue of Microorganisms (GCM) 10K type strain sequencing project: providing services to taxonomists for standard genome sequencing and annotation.</title>
        <authorList>
            <consortium name="The Broad Institute Genomics Platform"/>
            <consortium name="The Broad Institute Genome Sequencing Center for Infectious Disease"/>
            <person name="Wu L."/>
            <person name="Ma J."/>
        </authorList>
    </citation>
    <scope>NUCLEOTIDE SEQUENCE [LARGE SCALE GENOMIC DNA]</scope>
    <source>
        <strain evidence="3">NBRC 110044</strain>
    </source>
</reference>
<dbReference type="EMBL" id="BSOG01000001">
    <property type="protein sequence ID" value="GLR11408.1"/>
    <property type="molecule type" value="Genomic_DNA"/>
</dbReference>
<evidence type="ECO:0000313" key="2">
    <source>
        <dbReference type="EMBL" id="GLR11408.1"/>
    </source>
</evidence>
<sequence>MSLKSFLIKAKLVEPDPVEPDAAPMAAPLDFELMGTSRAVPEPPATKPPAIPQATAEGVSNHIAENTPLESIYAVFGVPGTTFPAERLLKVLDGLRAMDPVNQRAAVAALDAADDSWAIEDVLEDATRKVQALKAHLTKLNETVAVVREQEQVQKAALAKDYEGLRASIAEQMAQLQEAAQLAAAENASALAALEASTLAAVNTSQREQSRIQSEIERLDGIARHLGQAANPL</sequence>
<organism evidence="2 3">
    <name type="scientific">Chitinimonas prasina</name>
    <dbReference type="NCBI Taxonomy" id="1434937"/>
    <lineage>
        <taxon>Bacteria</taxon>
        <taxon>Pseudomonadati</taxon>
        <taxon>Pseudomonadota</taxon>
        <taxon>Betaproteobacteria</taxon>
        <taxon>Neisseriales</taxon>
        <taxon>Chitinibacteraceae</taxon>
        <taxon>Chitinimonas</taxon>
    </lineage>
</organism>
<evidence type="ECO:0000256" key="1">
    <source>
        <dbReference type="SAM" id="Coils"/>
    </source>
</evidence>
<evidence type="ECO:0000313" key="3">
    <source>
        <dbReference type="Proteomes" id="UP001156706"/>
    </source>
</evidence>
<proteinExistence type="predicted"/>
<keyword evidence="1" id="KW-0175">Coiled coil</keyword>
<protein>
    <recommendedName>
        <fullName evidence="4">Chemotaxis protein</fullName>
    </recommendedName>
</protein>